<reference evidence="1 2" key="1">
    <citation type="submission" date="2019-08" db="EMBL/GenBank/DDBJ databases">
        <authorList>
            <person name="Chen S.-C."/>
            <person name="Lai M.-C."/>
            <person name="You Y.-T."/>
        </authorList>
    </citation>
    <scope>NUCLEOTIDE SEQUENCE [LARGE SCALE GENOMIC DNA]</scope>
    <source>
        <strain evidence="1 2">P2F9704a</strain>
    </source>
</reference>
<proteinExistence type="predicted"/>
<keyword evidence="2" id="KW-1185">Reference proteome</keyword>
<evidence type="ECO:0008006" key="3">
    <source>
        <dbReference type="Google" id="ProtNLM"/>
    </source>
</evidence>
<dbReference type="Pfam" id="PF07295">
    <property type="entry name" value="DUF1451"/>
    <property type="match status" value="1"/>
</dbReference>
<sequence>MNGADGLMLVGPCCHSRRFIFANIRTLIMSIKCGDKPGEGRYVCKKCGKSITLKSKDEAIYPCPLCQFCEYRQG</sequence>
<organism evidence="1 2">
    <name type="scientific">Methanocalculus taiwanensis</name>
    <dbReference type="NCBI Taxonomy" id="106207"/>
    <lineage>
        <taxon>Archaea</taxon>
        <taxon>Methanobacteriati</taxon>
        <taxon>Methanobacteriota</taxon>
        <taxon>Stenosarchaea group</taxon>
        <taxon>Methanomicrobia</taxon>
        <taxon>Methanomicrobiales</taxon>
        <taxon>Methanocalculaceae</taxon>
        <taxon>Methanocalculus</taxon>
    </lineage>
</organism>
<gene>
    <name evidence="1" type="ORF">FTO68_07240</name>
</gene>
<accession>A0ABD4TMD4</accession>
<dbReference type="Proteomes" id="UP001524383">
    <property type="component" value="Unassembled WGS sequence"/>
</dbReference>
<dbReference type="InterPro" id="IPR009912">
    <property type="entry name" value="DUF1451"/>
</dbReference>
<dbReference type="EMBL" id="VOTZ01000013">
    <property type="protein sequence ID" value="MCQ1538777.1"/>
    <property type="molecule type" value="Genomic_DNA"/>
</dbReference>
<name>A0ABD4TMD4_9EURY</name>
<protein>
    <recommendedName>
        <fullName evidence="3">FPG-type domain-containing protein</fullName>
    </recommendedName>
</protein>
<evidence type="ECO:0000313" key="2">
    <source>
        <dbReference type="Proteomes" id="UP001524383"/>
    </source>
</evidence>
<dbReference type="AlphaFoldDB" id="A0ABD4TMD4"/>
<comment type="caution">
    <text evidence="1">The sequence shown here is derived from an EMBL/GenBank/DDBJ whole genome shotgun (WGS) entry which is preliminary data.</text>
</comment>
<evidence type="ECO:0000313" key="1">
    <source>
        <dbReference type="EMBL" id="MCQ1538777.1"/>
    </source>
</evidence>